<protein>
    <submittedName>
        <fullName evidence="2">MarR family transcriptional regulator</fullName>
    </submittedName>
</protein>
<dbReference type="PRINTS" id="PR00598">
    <property type="entry name" value="HTHMARR"/>
</dbReference>
<organism evidence="2 3">
    <name type="scientific">Archangium lansingense</name>
    <dbReference type="NCBI Taxonomy" id="2995310"/>
    <lineage>
        <taxon>Bacteria</taxon>
        <taxon>Pseudomonadati</taxon>
        <taxon>Myxococcota</taxon>
        <taxon>Myxococcia</taxon>
        <taxon>Myxococcales</taxon>
        <taxon>Cystobacterineae</taxon>
        <taxon>Archangiaceae</taxon>
        <taxon>Archangium</taxon>
    </lineage>
</organism>
<dbReference type="RefSeq" id="WP_267539125.1">
    <property type="nucleotide sequence ID" value="NZ_JAPNKA010000001.1"/>
</dbReference>
<evidence type="ECO:0000313" key="2">
    <source>
        <dbReference type="EMBL" id="MCY1080464.1"/>
    </source>
</evidence>
<reference evidence="2 3" key="1">
    <citation type="submission" date="2022-11" db="EMBL/GenBank/DDBJ databases">
        <title>Minimal conservation of predation-associated metabolite biosynthetic gene clusters underscores biosynthetic potential of Myxococcota including descriptions for ten novel species: Archangium lansinium sp. nov., Myxococcus landrumus sp. nov., Nannocystis bai.</title>
        <authorList>
            <person name="Ahearne A."/>
            <person name="Stevens C."/>
            <person name="Phillips K."/>
        </authorList>
    </citation>
    <scope>NUCLEOTIDE SEQUENCE [LARGE SCALE GENOMIC DNA]</scope>
    <source>
        <strain evidence="2 3">MIWBW</strain>
    </source>
</reference>
<dbReference type="SMART" id="SM00347">
    <property type="entry name" value="HTH_MARR"/>
    <property type="match status" value="1"/>
</dbReference>
<accession>A0ABT4AH02</accession>
<evidence type="ECO:0000259" key="1">
    <source>
        <dbReference type="PROSITE" id="PS50995"/>
    </source>
</evidence>
<dbReference type="Proteomes" id="UP001207654">
    <property type="component" value="Unassembled WGS sequence"/>
</dbReference>
<dbReference type="SUPFAM" id="SSF46785">
    <property type="entry name" value="Winged helix' DNA-binding domain"/>
    <property type="match status" value="1"/>
</dbReference>
<name>A0ABT4AH02_9BACT</name>
<dbReference type="EMBL" id="JAPNKA010000001">
    <property type="protein sequence ID" value="MCY1080464.1"/>
    <property type="molecule type" value="Genomic_DNA"/>
</dbReference>
<comment type="caution">
    <text evidence="2">The sequence shown here is derived from an EMBL/GenBank/DDBJ whole genome shotgun (WGS) entry which is preliminary data.</text>
</comment>
<gene>
    <name evidence="2" type="ORF">OV287_39055</name>
</gene>
<dbReference type="InterPro" id="IPR036390">
    <property type="entry name" value="WH_DNA-bd_sf"/>
</dbReference>
<dbReference type="PROSITE" id="PS50995">
    <property type="entry name" value="HTH_MARR_2"/>
    <property type="match status" value="1"/>
</dbReference>
<dbReference type="InterPro" id="IPR000835">
    <property type="entry name" value="HTH_MarR-typ"/>
</dbReference>
<sequence>MSQAGELGELLVAFVNRVSHPRGRALVFLSKAGITVDQAILLNFAQDNPGSTPSSLATMMNLSLPSVSQMLDRLFKLELVRRTEDPADRRRKTIDVTAKAKRFLAGFREVRSAEFVAGTAALSPATRKALIEAIRAAVEELSASGQDHAGQP</sequence>
<evidence type="ECO:0000313" key="3">
    <source>
        <dbReference type="Proteomes" id="UP001207654"/>
    </source>
</evidence>
<keyword evidence="3" id="KW-1185">Reference proteome</keyword>
<dbReference type="InterPro" id="IPR036388">
    <property type="entry name" value="WH-like_DNA-bd_sf"/>
</dbReference>
<dbReference type="PANTHER" id="PTHR33164:SF89">
    <property type="entry name" value="MARR FAMILY REGULATORY PROTEIN"/>
    <property type="match status" value="1"/>
</dbReference>
<proteinExistence type="predicted"/>
<dbReference type="Pfam" id="PF12802">
    <property type="entry name" value="MarR_2"/>
    <property type="match status" value="1"/>
</dbReference>
<dbReference type="InterPro" id="IPR039422">
    <property type="entry name" value="MarR/SlyA-like"/>
</dbReference>
<dbReference type="Gene3D" id="1.10.10.10">
    <property type="entry name" value="Winged helix-like DNA-binding domain superfamily/Winged helix DNA-binding domain"/>
    <property type="match status" value="1"/>
</dbReference>
<feature type="domain" description="HTH marR-type" evidence="1">
    <location>
        <begin position="4"/>
        <end position="143"/>
    </location>
</feature>
<dbReference type="PANTHER" id="PTHR33164">
    <property type="entry name" value="TRANSCRIPTIONAL REGULATOR, MARR FAMILY"/>
    <property type="match status" value="1"/>
</dbReference>